<organism evidence="2 3">
    <name type="scientific">Xylaria bambusicola</name>
    <dbReference type="NCBI Taxonomy" id="326684"/>
    <lineage>
        <taxon>Eukaryota</taxon>
        <taxon>Fungi</taxon>
        <taxon>Dikarya</taxon>
        <taxon>Ascomycota</taxon>
        <taxon>Pezizomycotina</taxon>
        <taxon>Sordariomycetes</taxon>
        <taxon>Xylariomycetidae</taxon>
        <taxon>Xylariales</taxon>
        <taxon>Xylariaceae</taxon>
        <taxon>Xylaria</taxon>
    </lineage>
</organism>
<feature type="chain" id="PRO_5042815501" evidence="1">
    <location>
        <begin position="22"/>
        <end position="64"/>
    </location>
</feature>
<keyword evidence="3" id="KW-1185">Reference proteome</keyword>
<dbReference type="PROSITE" id="PS51257">
    <property type="entry name" value="PROKAR_LIPOPROTEIN"/>
    <property type="match status" value="1"/>
</dbReference>
<sequence>MYIKWSLAAGLLLSGACGAHAKLEPNYTSPAGVKIFNPENFFDVTGPWSLMSQAGDTLYIAGKI</sequence>
<protein>
    <submittedName>
        <fullName evidence="2">Uncharacterized protein</fullName>
    </submittedName>
</protein>
<evidence type="ECO:0000256" key="1">
    <source>
        <dbReference type="SAM" id="SignalP"/>
    </source>
</evidence>
<dbReference type="Proteomes" id="UP001305414">
    <property type="component" value="Unassembled WGS sequence"/>
</dbReference>
<keyword evidence="1" id="KW-0732">Signal</keyword>
<feature type="signal peptide" evidence="1">
    <location>
        <begin position="1"/>
        <end position="21"/>
    </location>
</feature>
<dbReference type="EMBL" id="JAWHQM010000003">
    <property type="protein sequence ID" value="KAK5626010.1"/>
    <property type="molecule type" value="Genomic_DNA"/>
</dbReference>
<reference evidence="2 3" key="1">
    <citation type="submission" date="2023-10" db="EMBL/GenBank/DDBJ databases">
        <title>Draft genome sequence of Xylaria bambusicola isolate GMP-LS, the root and basal stem rot pathogen of sugarcane in Indonesia.</title>
        <authorList>
            <person name="Selvaraj P."/>
            <person name="Muralishankar V."/>
            <person name="Muruganantham S."/>
            <person name="Sp S."/>
            <person name="Haryani S."/>
            <person name="Lau K.J.X."/>
            <person name="Naqvi N.I."/>
        </authorList>
    </citation>
    <scope>NUCLEOTIDE SEQUENCE [LARGE SCALE GENOMIC DNA]</scope>
    <source>
        <strain evidence="2">GMP-LS</strain>
    </source>
</reference>
<evidence type="ECO:0000313" key="2">
    <source>
        <dbReference type="EMBL" id="KAK5626010.1"/>
    </source>
</evidence>
<comment type="caution">
    <text evidence="2">The sequence shown here is derived from an EMBL/GenBank/DDBJ whole genome shotgun (WGS) entry which is preliminary data.</text>
</comment>
<proteinExistence type="predicted"/>
<evidence type="ECO:0000313" key="3">
    <source>
        <dbReference type="Proteomes" id="UP001305414"/>
    </source>
</evidence>
<name>A0AAN7U5C3_9PEZI</name>
<accession>A0AAN7U5C3</accession>
<dbReference type="AlphaFoldDB" id="A0AAN7U5C3"/>
<gene>
    <name evidence="2" type="ORF">RRF57_001726</name>
</gene>